<accession>D3Q7I0</accession>
<keyword evidence="2" id="KW-1003">Cell membrane</keyword>
<gene>
    <name evidence="7" type="ordered locus">Snas_4679</name>
</gene>
<keyword evidence="4 6" id="KW-1133">Transmembrane helix</keyword>
<evidence type="ECO:0000313" key="7">
    <source>
        <dbReference type="EMBL" id="ADD44322.1"/>
    </source>
</evidence>
<dbReference type="SUPFAM" id="SSF103473">
    <property type="entry name" value="MFS general substrate transporter"/>
    <property type="match status" value="1"/>
</dbReference>
<dbReference type="STRING" id="446470.Snas_4679"/>
<dbReference type="HOGENOM" id="CLU_672520_0_0_11"/>
<evidence type="ECO:0000256" key="2">
    <source>
        <dbReference type="ARBA" id="ARBA00022475"/>
    </source>
</evidence>
<dbReference type="KEGG" id="sna:Snas_4679"/>
<name>D3Q7I0_STANL</name>
<feature type="transmembrane region" description="Helical" evidence="6">
    <location>
        <begin position="312"/>
        <end position="330"/>
    </location>
</feature>
<reference evidence="7 8" key="1">
    <citation type="journal article" date="2009" name="Stand. Genomic Sci.">
        <title>Complete genome sequence of Stackebrandtia nassauensis type strain (LLR-40K-21).</title>
        <authorList>
            <person name="Munk C."/>
            <person name="Lapidus A."/>
            <person name="Copeland A."/>
            <person name="Jando M."/>
            <person name="Mayilraj S."/>
            <person name="Glavina Del Rio T."/>
            <person name="Nolan M."/>
            <person name="Chen F."/>
            <person name="Lucas S."/>
            <person name="Tice H."/>
            <person name="Cheng J.F."/>
            <person name="Han C."/>
            <person name="Detter J.C."/>
            <person name="Bruce D."/>
            <person name="Goodwin L."/>
            <person name="Chain P."/>
            <person name="Pitluck S."/>
            <person name="Goker M."/>
            <person name="Ovchinikova G."/>
            <person name="Pati A."/>
            <person name="Ivanova N."/>
            <person name="Mavromatis K."/>
            <person name="Chen A."/>
            <person name="Palaniappan K."/>
            <person name="Land M."/>
            <person name="Hauser L."/>
            <person name="Chang Y.J."/>
            <person name="Jeffries C.D."/>
            <person name="Bristow J."/>
            <person name="Eisen J.A."/>
            <person name="Markowitz V."/>
            <person name="Hugenholtz P."/>
            <person name="Kyrpides N.C."/>
            <person name="Klenk H.P."/>
        </authorList>
    </citation>
    <scope>NUCLEOTIDE SEQUENCE [LARGE SCALE GENOMIC DNA]</scope>
    <source>
        <strain evidence="8">DSM 44728 / CIP 108903 / NRRL B-16338 / NBRC 102104 / LLR-40K-21</strain>
    </source>
</reference>
<dbReference type="PANTHER" id="PTHR23513:SF18">
    <property type="entry name" value="INTEGRAL MEMBRANE PROTEIN"/>
    <property type="match status" value="1"/>
</dbReference>
<dbReference type="EMBL" id="CP001778">
    <property type="protein sequence ID" value="ADD44322.1"/>
    <property type="molecule type" value="Genomic_DNA"/>
</dbReference>
<evidence type="ECO:0000256" key="5">
    <source>
        <dbReference type="ARBA" id="ARBA00023136"/>
    </source>
</evidence>
<dbReference type="GO" id="GO:0022857">
    <property type="term" value="F:transmembrane transporter activity"/>
    <property type="evidence" value="ECO:0007669"/>
    <property type="project" value="InterPro"/>
</dbReference>
<evidence type="ECO:0000256" key="6">
    <source>
        <dbReference type="SAM" id="Phobius"/>
    </source>
</evidence>
<keyword evidence="8" id="KW-1185">Reference proteome</keyword>
<dbReference type="GO" id="GO:0005886">
    <property type="term" value="C:plasma membrane"/>
    <property type="evidence" value="ECO:0007669"/>
    <property type="project" value="UniProtKB-SubCell"/>
</dbReference>
<dbReference type="InterPro" id="IPR036259">
    <property type="entry name" value="MFS_trans_sf"/>
</dbReference>
<feature type="transmembrane region" description="Helical" evidence="6">
    <location>
        <begin position="20"/>
        <end position="41"/>
    </location>
</feature>
<evidence type="ECO:0000313" key="8">
    <source>
        <dbReference type="Proteomes" id="UP000000844"/>
    </source>
</evidence>
<sequence length="409" mass="42184">MSRPSSRLRDLPATYWRLCVSHGISSFGDFLRMTTIAFWAYEASDGSAAAVGAFATTELLVAMVSGSVAGVIADRWNRVTVMIASDFGRVATGVVLVAAVVWNHIPAAVVAVAASGFLTALFTTCRGALLPGVVPRELLARGNSLMITVEQVAVVASPGIAAVLFGTLGAAPALVIDALSFLVSGVLILGLRYREPAPSGEDEDGEAESSRNGAAVNWLVPVGFAVAALAAMMYQFGANSSTLVAFLPEDLDRPVTDAFWFAMVSGAIQLFAGTLLSALAHRLRLRATMVLSAACVMVGGWTLAYAPNLFTAVAGVGIIACANIPFRVAFETLPQLLVPSRVLGRVIGVVKSVSASAFIAGTLGGGLIADQAAPRTSLVVSALILSLGALLSLGLLTRTVTRAPKTPVG</sequence>
<dbReference type="OrthoDB" id="145388at2"/>
<feature type="transmembrane region" description="Helical" evidence="6">
    <location>
        <begin position="287"/>
        <end position="306"/>
    </location>
</feature>
<dbReference type="eggNOG" id="COG0477">
    <property type="taxonomic scope" value="Bacteria"/>
</dbReference>
<keyword evidence="3 6" id="KW-0812">Transmembrane</keyword>
<dbReference type="InterPro" id="IPR011701">
    <property type="entry name" value="MFS"/>
</dbReference>
<keyword evidence="5 6" id="KW-0472">Membrane</keyword>
<comment type="subcellular location">
    <subcellularLocation>
        <location evidence="1">Cell membrane</location>
        <topology evidence="1">Multi-pass membrane protein</topology>
    </subcellularLocation>
</comment>
<feature type="transmembrane region" description="Helical" evidence="6">
    <location>
        <begin position="342"/>
        <end position="364"/>
    </location>
</feature>
<dbReference type="Gene3D" id="1.20.1250.20">
    <property type="entry name" value="MFS general substrate transporter like domains"/>
    <property type="match status" value="1"/>
</dbReference>
<feature type="transmembrane region" description="Helical" evidence="6">
    <location>
        <begin position="171"/>
        <end position="193"/>
    </location>
</feature>
<feature type="transmembrane region" description="Helical" evidence="6">
    <location>
        <begin position="258"/>
        <end position="280"/>
    </location>
</feature>
<evidence type="ECO:0000256" key="3">
    <source>
        <dbReference type="ARBA" id="ARBA00022692"/>
    </source>
</evidence>
<dbReference type="RefSeq" id="WP_013019893.1">
    <property type="nucleotide sequence ID" value="NC_013947.1"/>
</dbReference>
<feature type="transmembrane region" description="Helical" evidence="6">
    <location>
        <begin position="214"/>
        <end position="238"/>
    </location>
</feature>
<evidence type="ECO:0000256" key="1">
    <source>
        <dbReference type="ARBA" id="ARBA00004651"/>
    </source>
</evidence>
<feature type="transmembrane region" description="Helical" evidence="6">
    <location>
        <begin position="47"/>
        <end position="72"/>
    </location>
</feature>
<dbReference type="Proteomes" id="UP000000844">
    <property type="component" value="Chromosome"/>
</dbReference>
<evidence type="ECO:0000256" key="4">
    <source>
        <dbReference type="ARBA" id="ARBA00022989"/>
    </source>
</evidence>
<dbReference type="PANTHER" id="PTHR23513">
    <property type="entry name" value="INTEGRAL MEMBRANE EFFLUX PROTEIN-RELATED"/>
    <property type="match status" value="1"/>
</dbReference>
<dbReference type="CDD" id="cd06173">
    <property type="entry name" value="MFS_MefA_like"/>
    <property type="match status" value="1"/>
</dbReference>
<proteinExistence type="predicted"/>
<organism evidence="7 8">
    <name type="scientific">Stackebrandtia nassauensis (strain DSM 44728 / CIP 108903 / NRRL B-16338 / NBRC 102104 / LLR-40K-21)</name>
    <dbReference type="NCBI Taxonomy" id="446470"/>
    <lineage>
        <taxon>Bacteria</taxon>
        <taxon>Bacillati</taxon>
        <taxon>Actinomycetota</taxon>
        <taxon>Actinomycetes</taxon>
        <taxon>Glycomycetales</taxon>
        <taxon>Glycomycetaceae</taxon>
        <taxon>Stackebrandtia</taxon>
    </lineage>
</organism>
<feature type="transmembrane region" description="Helical" evidence="6">
    <location>
        <begin position="376"/>
        <end position="396"/>
    </location>
</feature>
<dbReference type="Pfam" id="PF07690">
    <property type="entry name" value="MFS_1"/>
    <property type="match status" value="1"/>
</dbReference>
<dbReference type="AlphaFoldDB" id="D3Q7I0"/>
<protein>
    <submittedName>
        <fullName evidence="7">Major facilitator superfamily MFS_1</fullName>
    </submittedName>
</protein>